<sequence length="106" mass="12403">MYFHRPEITESPQPPKKTKTRKKLNQEREKKKTRTFINHKVTVQYPPTVTTLPPETLNMYTANSCIYIKKVMKTSKCFHTAIICNHMRFLPTSKTRLMMVGDTASL</sequence>
<feature type="region of interest" description="Disordered" evidence="1">
    <location>
        <begin position="1"/>
        <end position="31"/>
    </location>
</feature>
<evidence type="ECO:0000313" key="2">
    <source>
        <dbReference type="EMBL" id="JAP20214.1"/>
    </source>
</evidence>
<organism evidence="2">
    <name type="scientific">Solanum chacoense</name>
    <name type="common">Chaco potato</name>
    <dbReference type="NCBI Taxonomy" id="4108"/>
    <lineage>
        <taxon>Eukaryota</taxon>
        <taxon>Viridiplantae</taxon>
        <taxon>Streptophyta</taxon>
        <taxon>Embryophyta</taxon>
        <taxon>Tracheophyta</taxon>
        <taxon>Spermatophyta</taxon>
        <taxon>Magnoliopsida</taxon>
        <taxon>eudicotyledons</taxon>
        <taxon>Gunneridae</taxon>
        <taxon>Pentapetalae</taxon>
        <taxon>asterids</taxon>
        <taxon>lamiids</taxon>
        <taxon>Solanales</taxon>
        <taxon>Solanaceae</taxon>
        <taxon>Solanoideae</taxon>
        <taxon>Solaneae</taxon>
        <taxon>Solanum</taxon>
    </lineage>
</organism>
<dbReference type="EMBL" id="GEDG01019116">
    <property type="protein sequence ID" value="JAP20214.1"/>
    <property type="molecule type" value="Transcribed_RNA"/>
</dbReference>
<evidence type="ECO:0000256" key="1">
    <source>
        <dbReference type="SAM" id="MobiDB-lite"/>
    </source>
</evidence>
<name>A0A0V0HL51_SOLCH</name>
<protein>
    <submittedName>
        <fullName evidence="2">Putative ovule protein</fullName>
    </submittedName>
</protein>
<accession>A0A0V0HL51</accession>
<dbReference type="AlphaFoldDB" id="A0A0V0HL51"/>
<proteinExistence type="predicted"/>
<reference evidence="2" key="1">
    <citation type="submission" date="2015-12" db="EMBL/GenBank/DDBJ databases">
        <title>Gene expression during late stages of embryo sac development: a critical building block for successful pollen-pistil interactions.</title>
        <authorList>
            <person name="Liu Y."/>
            <person name="Joly V."/>
            <person name="Sabar M."/>
            <person name="Matton D.P."/>
        </authorList>
    </citation>
    <scope>NUCLEOTIDE SEQUENCE</scope>
</reference>